<gene>
    <name evidence="1" type="ORF">H2198_003758</name>
</gene>
<proteinExistence type="predicted"/>
<evidence type="ECO:0000313" key="1">
    <source>
        <dbReference type="EMBL" id="KAJ9658328.1"/>
    </source>
</evidence>
<evidence type="ECO:0000313" key="2">
    <source>
        <dbReference type="Proteomes" id="UP001172386"/>
    </source>
</evidence>
<keyword evidence="2" id="KW-1185">Reference proteome</keyword>
<organism evidence="1 2">
    <name type="scientific">Neophaeococcomyces mojaviensis</name>
    <dbReference type="NCBI Taxonomy" id="3383035"/>
    <lineage>
        <taxon>Eukaryota</taxon>
        <taxon>Fungi</taxon>
        <taxon>Dikarya</taxon>
        <taxon>Ascomycota</taxon>
        <taxon>Pezizomycotina</taxon>
        <taxon>Eurotiomycetes</taxon>
        <taxon>Chaetothyriomycetidae</taxon>
        <taxon>Chaetothyriales</taxon>
        <taxon>Chaetothyriales incertae sedis</taxon>
        <taxon>Neophaeococcomyces</taxon>
    </lineage>
</organism>
<sequence length="560" mass="62738">MASSNTAQVTVDPDHFYRTSGALDSVWVKTMPYSKFPTFPKLQNDLETEVLIVGSGISGVSIAYELVRQGAKVTMIEARDILSGETGRTSGHLSSDLDDGYIEIGKKHGKEGAKIAAESHDWALKRVGEISKELGIECEYRMLKGYDISQFVKGTKEHDDDMKEIVQDMEAAREAGLDAHYVQDFAIKGWDGNIDQRDAAVFEQQATFHPTKYVCGVLEWLKKQDNFQAYTRTRAVSIKEKGITVPLVNVHLGAKDTIIETEEGHTIHAAHVVEATCVPLQRLSIIAEMEYDRTYCIAIRIPKGVVEDCLIYDSAEEYKYIRMTECDEKDDYMVVGGCDHAVGQEDAWDERYKELEEWTRKRFTQAGAVDFRWSGQIFEPVDYMGYIGRNSGAQRVYVVTGDSGNGLTHGTIAGKVISDMILGHPNPWEKLYDPRRRKTSIAKSLPSMLEHDIQVNMQYKRFLQTDITDLEDLGLEKGGVLNSKTSKPIAAYKDADGKVHRLSAICPHMKGVVCWNDSEKSWDCPVHGSRFSKDGKQICGPANVNMHPADHNELSTGFMK</sequence>
<name>A0ACC3AAE6_9EURO</name>
<reference evidence="1" key="1">
    <citation type="submission" date="2022-10" db="EMBL/GenBank/DDBJ databases">
        <title>Culturing micro-colonial fungi from biological soil crusts in the Mojave desert and describing Neophaeococcomyces mojavensis, and introducing the new genera and species Taxawa tesnikishii.</title>
        <authorList>
            <person name="Kurbessoian T."/>
            <person name="Stajich J.E."/>
        </authorList>
    </citation>
    <scope>NUCLEOTIDE SEQUENCE</scope>
    <source>
        <strain evidence="1">JES_112</strain>
    </source>
</reference>
<protein>
    <submittedName>
        <fullName evidence="1">Uncharacterized protein</fullName>
    </submittedName>
</protein>
<dbReference type="EMBL" id="JAPDRQ010000052">
    <property type="protein sequence ID" value="KAJ9658328.1"/>
    <property type="molecule type" value="Genomic_DNA"/>
</dbReference>
<dbReference type="Proteomes" id="UP001172386">
    <property type="component" value="Unassembled WGS sequence"/>
</dbReference>
<accession>A0ACC3AAE6</accession>
<comment type="caution">
    <text evidence="1">The sequence shown here is derived from an EMBL/GenBank/DDBJ whole genome shotgun (WGS) entry which is preliminary data.</text>
</comment>